<dbReference type="GO" id="GO:0090729">
    <property type="term" value="F:toxin activity"/>
    <property type="evidence" value="ECO:0007669"/>
    <property type="project" value="UniProtKB-KW"/>
</dbReference>
<dbReference type="RefSeq" id="WP_146929872.1">
    <property type="nucleotide sequence ID" value="NZ_BJUB01000012.1"/>
</dbReference>
<comment type="similarity">
    <text evidence="6">Belongs to the PINc/VapC protein family.</text>
</comment>
<protein>
    <recommendedName>
        <fullName evidence="6">Ribonuclease VapC</fullName>
        <shortName evidence="6">RNase VapC</shortName>
        <ecNumber evidence="6">3.1.-.-</ecNumber>
    </recommendedName>
    <alternativeName>
        <fullName evidence="6">Toxin VapC</fullName>
    </alternativeName>
</protein>
<name>A0A510V7W0_9CELL</name>
<keyword evidence="2 6" id="KW-0540">Nuclease</keyword>
<dbReference type="Pfam" id="PF01850">
    <property type="entry name" value="PIN"/>
    <property type="match status" value="1"/>
</dbReference>
<evidence type="ECO:0000313" key="9">
    <source>
        <dbReference type="Proteomes" id="UP000321118"/>
    </source>
</evidence>
<organism evidence="8 9">
    <name type="scientific">Cellulomonas xylanilytica</name>
    <dbReference type="NCBI Taxonomy" id="233583"/>
    <lineage>
        <taxon>Bacteria</taxon>
        <taxon>Bacillati</taxon>
        <taxon>Actinomycetota</taxon>
        <taxon>Actinomycetes</taxon>
        <taxon>Micrococcales</taxon>
        <taxon>Cellulomonadaceae</taxon>
        <taxon>Cellulomonas</taxon>
    </lineage>
</organism>
<keyword evidence="5 6" id="KW-0460">Magnesium</keyword>
<keyword evidence="4 6" id="KW-0378">Hydrolase</keyword>
<dbReference type="InterPro" id="IPR044153">
    <property type="entry name" value="PIN_Pae0151-like"/>
</dbReference>
<comment type="cofactor">
    <cofactor evidence="6">
        <name>Mg(2+)</name>
        <dbReference type="ChEBI" id="CHEBI:18420"/>
    </cofactor>
</comment>
<dbReference type="InterPro" id="IPR022907">
    <property type="entry name" value="VapC_family"/>
</dbReference>
<dbReference type="InterPro" id="IPR002716">
    <property type="entry name" value="PIN_dom"/>
</dbReference>
<accession>A0A510V7W0</accession>
<dbReference type="InterPro" id="IPR051619">
    <property type="entry name" value="TypeII_TA_RNase_PINc/VapC"/>
</dbReference>
<dbReference type="PANTHER" id="PTHR35901">
    <property type="entry name" value="RIBONUCLEASE VAPC3"/>
    <property type="match status" value="1"/>
</dbReference>
<evidence type="ECO:0000256" key="4">
    <source>
        <dbReference type="ARBA" id="ARBA00022801"/>
    </source>
</evidence>
<evidence type="ECO:0000313" key="8">
    <source>
        <dbReference type="EMBL" id="GEK22952.1"/>
    </source>
</evidence>
<reference evidence="8 9" key="1">
    <citation type="submission" date="2019-07" db="EMBL/GenBank/DDBJ databases">
        <title>Whole genome shotgun sequence of Cellulomonas xylanilytica NBRC 101102.</title>
        <authorList>
            <person name="Hosoyama A."/>
            <person name="Uohara A."/>
            <person name="Ohji S."/>
            <person name="Ichikawa N."/>
        </authorList>
    </citation>
    <scope>NUCLEOTIDE SEQUENCE [LARGE SCALE GENOMIC DNA]</scope>
    <source>
        <strain evidence="8 9">NBRC 101102</strain>
    </source>
</reference>
<dbReference type="GO" id="GO:0004540">
    <property type="term" value="F:RNA nuclease activity"/>
    <property type="evidence" value="ECO:0007669"/>
    <property type="project" value="InterPro"/>
</dbReference>
<dbReference type="AlphaFoldDB" id="A0A510V7W0"/>
<evidence type="ECO:0000256" key="6">
    <source>
        <dbReference type="HAMAP-Rule" id="MF_00265"/>
    </source>
</evidence>
<sequence length="136" mass="14172">MTGTVVLDASAALALLIDPGPAGEQVAARLDGATVVAPDLLPYEVTNVLRRHRNAGRLSETEARLALDGLHALSIDLWPHAVLADRVWALGGNLSCYDAAYVALAERLGAVLLTADARIAGAPGVTCPVEVVELDR</sequence>
<dbReference type="InterPro" id="IPR029060">
    <property type="entry name" value="PIN-like_dom_sf"/>
</dbReference>
<keyword evidence="1 6" id="KW-1277">Toxin-antitoxin system</keyword>
<dbReference type="EMBL" id="BJUB01000012">
    <property type="protein sequence ID" value="GEK22952.1"/>
    <property type="molecule type" value="Genomic_DNA"/>
</dbReference>
<dbReference type="GO" id="GO:0016787">
    <property type="term" value="F:hydrolase activity"/>
    <property type="evidence" value="ECO:0007669"/>
    <property type="project" value="UniProtKB-KW"/>
</dbReference>
<dbReference type="CDD" id="cd09873">
    <property type="entry name" value="PIN_Pae0151-like"/>
    <property type="match status" value="1"/>
</dbReference>
<evidence type="ECO:0000256" key="2">
    <source>
        <dbReference type="ARBA" id="ARBA00022722"/>
    </source>
</evidence>
<keyword evidence="6" id="KW-0800">Toxin</keyword>
<feature type="binding site" evidence="6">
    <location>
        <position position="98"/>
    </location>
    <ligand>
        <name>Mg(2+)</name>
        <dbReference type="ChEBI" id="CHEBI:18420"/>
    </ligand>
</feature>
<dbReference type="HAMAP" id="MF_00265">
    <property type="entry name" value="VapC_Nob1"/>
    <property type="match status" value="1"/>
</dbReference>
<comment type="function">
    <text evidence="6">Toxic component of a toxin-antitoxin (TA) system. An RNase.</text>
</comment>
<comment type="caution">
    <text evidence="8">The sequence shown here is derived from an EMBL/GenBank/DDBJ whole genome shotgun (WGS) entry which is preliminary data.</text>
</comment>
<dbReference type="Gene3D" id="3.40.50.1010">
    <property type="entry name" value="5'-nuclease"/>
    <property type="match status" value="1"/>
</dbReference>
<proteinExistence type="inferred from homology"/>
<evidence type="ECO:0000259" key="7">
    <source>
        <dbReference type="Pfam" id="PF01850"/>
    </source>
</evidence>
<gene>
    <name evidence="8" type="primary">vapC9</name>
    <name evidence="6" type="synonym">vapC</name>
    <name evidence="8" type="ORF">CXY01_34720</name>
</gene>
<evidence type="ECO:0000256" key="1">
    <source>
        <dbReference type="ARBA" id="ARBA00022649"/>
    </source>
</evidence>
<dbReference type="Proteomes" id="UP000321118">
    <property type="component" value="Unassembled WGS sequence"/>
</dbReference>
<feature type="binding site" evidence="6">
    <location>
        <position position="8"/>
    </location>
    <ligand>
        <name>Mg(2+)</name>
        <dbReference type="ChEBI" id="CHEBI:18420"/>
    </ligand>
</feature>
<feature type="domain" description="PIN" evidence="7">
    <location>
        <begin position="5"/>
        <end position="120"/>
    </location>
</feature>
<dbReference type="PANTHER" id="PTHR35901:SF1">
    <property type="entry name" value="EXONUCLEASE VAPC9"/>
    <property type="match status" value="1"/>
</dbReference>
<dbReference type="SUPFAM" id="SSF88723">
    <property type="entry name" value="PIN domain-like"/>
    <property type="match status" value="1"/>
</dbReference>
<evidence type="ECO:0000256" key="3">
    <source>
        <dbReference type="ARBA" id="ARBA00022723"/>
    </source>
</evidence>
<evidence type="ECO:0000256" key="5">
    <source>
        <dbReference type="ARBA" id="ARBA00022842"/>
    </source>
</evidence>
<dbReference type="EC" id="3.1.-.-" evidence="6"/>
<dbReference type="GO" id="GO:0000287">
    <property type="term" value="F:magnesium ion binding"/>
    <property type="evidence" value="ECO:0007669"/>
    <property type="project" value="UniProtKB-UniRule"/>
</dbReference>
<keyword evidence="3 6" id="KW-0479">Metal-binding</keyword>
<keyword evidence="9" id="KW-1185">Reference proteome</keyword>
<dbReference type="OrthoDB" id="4377304at2"/>